<dbReference type="OrthoDB" id="9792301at2"/>
<dbReference type="InterPro" id="IPR052365">
    <property type="entry name" value="THEM4/THEM5_acyl-CoA_thioest"/>
</dbReference>
<evidence type="ECO:0000256" key="2">
    <source>
        <dbReference type="ARBA" id="ARBA00004496"/>
    </source>
</evidence>
<comment type="catalytic activity">
    <reaction evidence="21">
        <text>decanoyl-CoA + H2O = decanoate + CoA + H(+)</text>
        <dbReference type="Rhea" id="RHEA:40059"/>
        <dbReference type="ChEBI" id="CHEBI:15377"/>
        <dbReference type="ChEBI" id="CHEBI:15378"/>
        <dbReference type="ChEBI" id="CHEBI:27689"/>
        <dbReference type="ChEBI" id="CHEBI:57287"/>
        <dbReference type="ChEBI" id="CHEBI:61430"/>
    </reaction>
    <physiologicalReaction direction="left-to-right" evidence="21">
        <dbReference type="Rhea" id="RHEA:40060"/>
    </physiologicalReaction>
</comment>
<protein>
    <recommendedName>
        <fullName evidence="17">Acyl-coenzyme A thioesterase THEM4</fullName>
        <ecNumber evidence="16">3.1.2.2</ecNumber>
    </recommendedName>
    <alternativeName>
        <fullName evidence="18">Thioesterase superfamily member 4</fullName>
    </alternativeName>
</protein>
<accession>A0A0T5X911</accession>
<evidence type="ECO:0000256" key="1">
    <source>
        <dbReference type="ARBA" id="ARBA00004170"/>
    </source>
</evidence>
<evidence type="ECO:0000256" key="9">
    <source>
        <dbReference type="ARBA" id="ARBA00022946"/>
    </source>
</evidence>
<keyword evidence="6" id="KW-0053">Apoptosis</keyword>
<evidence type="ECO:0000256" key="11">
    <source>
        <dbReference type="ARBA" id="ARBA00023136"/>
    </source>
</evidence>
<evidence type="ECO:0000256" key="18">
    <source>
        <dbReference type="ARBA" id="ARBA00043210"/>
    </source>
</evidence>
<evidence type="ECO:0000256" key="4">
    <source>
        <dbReference type="ARBA" id="ARBA00022475"/>
    </source>
</evidence>
<evidence type="ECO:0000256" key="8">
    <source>
        <dbReference type="ARBA" id="ARBA00022832"/>
    </source>
</evidence>
<evidence type="ECO:0000256" key="14">
    <source>
        <dbReference type="ARBA" id="ARBA00037002"/>
    </source>
</evidence>
<keyword evidence="12" id="KW-0966">Cell projection</keyword>
<comment type="catalytic activity">
    <reaction evidence="23">
        <text>tetradecanoyl-CoA + H2O = tetradecanoate + CoA + H(+)</text>
        <dbReference type="Rhea" id="RHEA:40119"/>
        <dbReference type="ChEBI" id="CHEBI:15377"/>
        <dbReference type="ChEBI" id="CHEBI:15378"/>
        <dbReference type="ChEBI" id="CHEBI:30807"/>
        <dbReference type="ChEBI" id="CHEBI:57287"/>
        <dbReference type="ChEBI" id="CHEBI:57385"/>
    </reaction>
    <physiologicalReaction direction="left-to-right" evidence="23">
        <dbReference type="Rhea" id="RHEA:40120"/>
    </physiologicalReaction>
</comment>
<dbReference type="EC" id="3.1.2.2" evidence="16"/>
<evidence type="ECO:0000256" key="6">
    <source>
        <dbReference type="ARBA" id="ARBA00022703"/>
    </source>
</evidence>
<comment type="similarity">
    <text evidence="15">Belongs to the THEM4/THEM5 thioesterase family.</text>
</comment>
<evidence type="ECO:0000256" key="10">
    <source>
        <dbReference type="ARBA" id="ARBA00023098"/>
    </source>
</evidence>
<keyword evidence="26" id="KW-1185">Reference proteome</keyword>
<evidence type="ECO:0000259" key="24">
    <source>
        <dbReference type="Pfam" id="PF03061"/>
    </source>
</evidence>
<sequence>MSLVKLQGTPSCLVCGNENNNPRSLGLNIFWDNESRCTSISFIPDESWCGYEGIVHGGLLAAIIDDAMAWSIKASDDDIYVTGKLTISFRRAVRSGEKYVAQGFLERKEGRRAYTSAVIKDEEGNTCVEGEAVFIRAK</sequence>
<dbReference type="GO" id="GO:0005737">
    <property type="term" value="C:cytoplasm"/>
    <property type="evidence" value="ECO:0007669"/>
    <property type="project" value="UniProtKB-SubCell"/>
</dbReference>
<dbReference type="Proteomes" id="UP000005273">
    <property type="component" value="Unassembled WGS sequence"/>
</dbReference>
<dbReference type="PANTHER" id="PTHR12418:SF19">
    <property type="entry name" value="ACYL-COENZYME A THIOESTERASE THEM4"/>
    <property type="match status" value="1"/>
</dbReference>
<dbReference type="GO" id="GO:0016787">
    <property type="term" value="F:hydrolase activity"/>
    <property type="evidence" value="ECO:0007669"/>
    <property type="project" value="UniProtKB-KW"/>
</dbReference>
<proteinExistence type="inferred from homology"/>
<evidence type="ECO:0000313" key="26">
    <source>
        <dbReference type="Proteomes" id="UP000005273"/>
    </source>
</evidence>
<dbReference type="CDD" id="cd03443">
    <property type="entry name" value="PaaI_thioesterase"/>
    <property type="match status" value="1"/>
</dbReference>
<evidence type="ECO:0000313" key="25">
    <source>
        <dbReference type="EMBL" id="KRT34841.1"/>
    </source>
</evidence>
<evidence type="ECO:0000256" key="12">
    <source>
        <dbReference type="ARBA" id="ARBA00023273"/>
    </source>
</evidence>
<dbReference type="STRING" id="592015.HMPREF1705_04088"/>
<dbReference type="GO" id="GO:0006631">
    <property type="term" value="P:fatty acid metabolic process"/>
    <property type="evidence" value="ECO:0007669"/>
    <property type="project" value="UniProtKB-KW"/>
</dbReference>
<evidence type="ECO:0000256" key="7">
    <source>
        <dbReference type="ARBA" id="ARBA00022801"/>
    </source>
</evidence>
<evidence type="ECO:0000256" key="3">
    <source>
        <dbReference type="ARBA" id="ARBA00004632"/>
    </source>
</evidence>
<keyword evidence="11" id="KW-0472">Membrane</keyword>
<comment type="catalytic activity">
    <reaction evidence="19">
        <text>octanoyl-CoA + H2O = octanoate + CoA + H(+)</text>
        <dbReference type="Rhea" id="RHEA:30143"/>
        <dbReference type="ChEBI" id="CHEBI:15377"/>
        <dbReference type="ChEBI" id="CHEBI:15378"/>
        <dbReference type="ChEBI" id="CHEBI:25646"/>
        <dbReference type="ChEBI" id="CHEBI:57287"/>
        <dbReference type="ChEBI" id="CHEBI:57386"/>
    </reaction>
    <physiologicalReaction direction="left-to-right" evidence="19">
        <dbReference type="Rhea" id="RHEA:30144"/>
    </physiologicalReaction>
</comment>
<reference evidence="26" key="1">
    <citation type="submission" date="2012-09" db="EMBL/GenBank/DDBJ databases">
        <authorList>
            <person name="Weinstock G."/>
            <person name="Sodergren E."/>
            <person name="Clifton S."/>
            <person name="Fulton L."/>
            <person name="Fulton B."/>
            <person name="Courtney L."/>
            <person name="Fronick C."/>
            <person name="Harrison M."/>
            <person name="Strong C."/>
            <person name="Farmer C."/>
            <person name="Delehaunty K."/>
            <person name="Markovic C."/>
            <person name="Hall O."/>
            <person name="Minx P."/>
            <person name="Tomlinson C."/>
            <person name="Mitreva M."/>
            <person name="Nelson J."/>
            <person name="Hou S."/>
            <person name="Wollam A."/>
            <person name="Pepin K.H."/>
            <person name="Johnson M."/>
            <person name="Bhonagiri V."/>
            <person name="Nash W.E."/>
            <person name="Suruliraj S."/>
            <person name="Warren W."/>
            <person name="Chinwalla A."/>
            <person name="Mardis E.R."/>
            <person name="Wilson R.K."/>
        </authorList>
    </citation>
    <scope>NUCLEOTIDE SEQUENCE [LARGE SCALE GENOMIC DNA]</scope>
    <source>
        <strain evidence="26">OS1</strain>
    </source>
</reference>
<keyword evidence="8" id="KW-0276">Fatty acid metabolism</keyword>
<evidence type="ECO:0000256" key="5">
    <source>
        <dbReference type="ARBA" id="ARBA00022490"/>
    </source>
</evidence>
<dbReference type="RefSeq" id="WP_009200288.1">
    <property type="nucleotide sequence ID" value="NZ_ACJX03000001.1"/>
</dbReference>
<dbReference type="GO" id="GO:0016020">
    <property type="term" value="C:membrane"/>
    <property type="evidence" value="ECO:0007669"/>
    <property type="project" value="UniProtKB-SubCell"/>
</dbReference>
<keyword evidence="7" id="KW-0378">Hydrolase</keyword>
<dbReference type="EMBL" id="ACJX03000001">
    <property type="protein sequence ID" value="KRT34841.1"/>
    <property type="molecule type" value="Genomic_DNA"/>
</dbReference>
<dbReference type="PANTHER" id="PTHR12418">
    <property type="entry name" value="ACYL-COENZYME A THIOESTERASE THEM4"/>
    <property type="match status" value="1"/>
</dbReference>
<evidence type="ECO:0000256" key="15">
    <source>
        <dbReference type="ARBA" id="ARBA00038456"/>
    </source>
</evidence>
<gene>
    <name evidence="25" type="ORF">HMPREF1705_04088</name>
</gene>
<evidence type="ECO:0000256" key="20">
    <source>
        <dbReference type="ARBA" id="ARBA00047734"/>
    </source>
</evidence>
<evidence type="ECO:0000256" key="17">
    <source>
        <dbReference type="ARBA" id="ARBA00040123"/>
    </source>
</evidence>
<evidence type="ECO:0000256" key="13">
    <source>
        <dbReference type="ARBA" id="ARBA00035852"/>
    </source>
</evidence>
<keyword evidence="10" id="KW-0443">Lipid metabolism</keyword>
<evidence type="ECO:0000256" key="21">
    <source>
        <dbReference type="ARBA" id="ARBA00047969"/>
    </source>
</evidence>
<dbReference type="Pfam" id="PF03061">
    <property type="entry name" value="4HBT"/>
    <property type="match status" value="1"/>
</dbReference>
<comment type="subcellular location">
    <subcellularLocation>
        <location evidence="3">Cell projection</location>
        <location evidence="3">Ruffle membrane</location>
    </subcellularLocation>
    <subcellularLocation>
        <location evidence="2">Cytoplasm</location>
    </subcellularLocation>
    <subcellularLocation>
        <location evidence="1">Membrane</location>
        <topology evidence="1">Peripheral membrane protein</topology>
    </subcellularLocation>
</comment>
<evidence type="ECO:0000256" key="16">
    <source>
        <dbReference type="ARBA" id="ARBA00038848"/>
    </source>
</evidence>
<name>A0A0T5X911_9BACT</name>
<organism evidence="25 26">
    <name type="scientific">Acetomicrobium hydrogeniformans ATCC BAA-1850</name>
    <dbReference type="NCBI Taxonomy" id="592015"/>
    <lineage>
        <taxon>Bacteria</taxon>
        <taxon>Thermotogati</taxon>
        <taxon>Synergistota</taxon>
        <taxon>Synergistia</taxon>
        <taxon>Synergistales</taxon>
        <taxon>Acetomicrobiaceae</taxon>
        <taxon>Acetomicrobium</taxon>
    </lineage>
</organism>
<dbReference type="InterPro" id="IPR006683">
    <property type="entry name" value="Thioestr_dom"/>
</dbReference>
<keyword evidence="5" id="KW-0963">Cytoplasm</keyword>
<dbReference type="AlphaFoldDB" id="A0A0T5X911"/>
<comment type="catalytic activity">
    <reaction evidence="14">
        <text>(9Z)-octadecenoyl-CoA + H2O = (9Z)-octadecenoate + CoA + H(+)</text>
        <dbReference type="Rhea" id="RHEA:40139"/>
        <dbReference type="ChEBI" id="CHEBI:15377"/>
        <dbReference type="ChEBI" id="CHEBI:15378"/>
        <dbReference type="ChEBI" id="CHEBI:30823"/>
        <dbReference type="ChEBI" id="CHEBI:57287"/>
        <dbReference type="ChEBI" id="CHEBI:57387"/>
    </reaction>
    <physiologicalReaction direction="left-to-right" evidence="14">
        <dbReference type="Rhea" id="RHEA:40140"/>
    </physiologicalReaction>
</comment>
<dbReference type="SUPFAM" id="SSF54637">
    <property type="entry name" value="Thioesterase/thiol ester dehydrase-isomerase"/>
    <property type="match status" value="1"/>
</dbReference>
<evidence type="ECO:0000256" key="23">
    <source>
        <dbReference type="ARBA" id="ARBA00048180"/>
    </source>
</evidence>
<dbReference type="InterPro" id="IPR029069">
    <property type="entry name" value="HotDog_dom_sf"/>
</dbReference>
<comment type="caution">
    <text evidence="25">The sequence shown here is derived from an EMBL/GenBank/DDBJ whole genome shotgun (WGS) entry which is preliminary data.</text>
</comment>
<dbReference type="Gene3D" id="3.10.129.10">
    <property type="entry name" value="Hotdog Thioesterase"/>
    <property type="match status" value="1"/>
</dbReference>
<keyword evidence="4" id="KW-1003">Cell membrane</keyword>
<feature type="domain" description="Thioesterase" evidence="24">
    <location>
        <begin position="53"/>
        <end position="127"/>
    </location>
</feature>
<evidence type="ECO:0000256" key="19">
    <source>
        <dbReference type="ARBA" id="ARBA00047588"/>
    </source>
</evidence>
<comment type="catalytic activity">
    <reaction evidence="13">
        <text>(5Z,8Z,11Z,14Z)-eicosatetraenoyl-CoA + H2O = (5Z,8Z,11Z,14Z)-eicosatetraenoate + CoA + H(+)</text>
        <dbReference type="Rhea" id="RHEA:40151"/>
        <dbReference type="ChEBI" id="CHEBI:15377"/>
        <dbReference type="ChEBI" id="CHEBI:15378"/>
        <dbReference type="ChEBI" id="CHEBI:32395"/>
        <dbReference type="ChEBI" id="CHEBI:57287"/>
        <dbReference type="ChEBI" id="CHEBI:57368"/>
    </reaction>
    <physiologicalReaction direction="left-to-right" evidence="13">
        <dbReference type="Rhea" id="RHEA:40152"/>
    </physiologicalReaction>
</comment>
<keyword evidence="9" id="KW-0809">Transit peptide</keyword>
<dbReference type="eggNOG" id="COG2050">
    <property type="taxonomic scope" value="Bacteria"/>
</dbReference>
<evidence type="ECO:0000256" key="22">
    <source>
        <dbReference type="ARBA" id="ARBA00048074"/>
    </source>
</evidence>
<comment type="catalytic activity">
    <reaction evidence="22">
        <text>dodecanoyl-CoA + H2O = dodecanoate + CoA + H(+)</text>
        <dbReference type="Rhea" id="RHEA:30135"/>
        <dbReference type="ChEBI" id="CHEBI:15377"/>
        <dbReference type="ChEBI" id="CHEBI:15378"/>
        <dbReference type="ChEBI" id="CHEBI:18262"/>
        <dbReference type="ChEBI" id="CHEBI:57287"/>
        <dbReference type="ChEBI" id="CHEBI:57375"/>
    </reaction>
    <physiologicalReaction direction="left-to-right" evidence="22">
        <dbReference type="Rhea" id="RHEA:30136"/>
    </physiologicalReaction>
</comment>
<comment type="catalytic activity">
    <reaction evidence="20">
        <text>hexadecanoyl-CoA + H2O = hexadecanoate + CoA + H(+)</text>
        <dbReference type="Rhea" id="RHEA:16645"/>
        <dbReference type="ChEBI" id="CHEBI:7896"/>
        <dbReference type="ChEBI" id="CHEBI:15377"/>
        <dbReference type="ChEBI" id="CHEBI:15378"/>
        <dbReference type="ChEBI" id="CHEBI:57287"/>
        <dbReference type="ChEBI" id="CHEBI:57379"/>
        <dbReference type="EC" id="3.1.2.2"/>
    </reaction>
    <physiologicalReaction direction="left-to-right" evidence="20">
        <dbReference type="Rhea" id="RHEA:16646"/>
    </physiologicalReaction>
</comment>